<sequence length="79" mass="8827">MDKWHRVCLFGGHKAFRVQSAHTMGKAKQYSMSEYSPAWASTNEVSYYILMSVLLFVLDIVATLCYYCIVAGNGVVTPA</sequence>
<organism evidence="2">
    <name type="scientific">marine sediment metagenome</name>
    <dbReference type="NCBI Taxonomy" id="412755"/>
    <lineage>
        <taxon>unclassified sequences</taxon>
        <taxon>metagenomes</taxon>
        <taxon>ecological metagenomes</taxon>
    </lineage>
</organism>
<protein>
    <submittedName>
        <fullName evidence="2">Uncharacterized protein</fullName>
    </submittedName>
</protein>
<comment type="caution">
    <text evidence="2">The sequence shown here is derived from an EMBL/GenBank/DDBJ whole genome shotgun (WGS) entry which is preliminary data.</text>
</comment>
<name>A0A0F8Z9X6_9ZZZZ</name>
<evidence type="ECO:0000256" key="1">
    <source>
        <dbReference type="SAM" id="Phobius"/>
    </source>
</evidence>
<dbReference type="AlphaFoldDB" id="A0A0F8Z9X6"/>
<gene>
    <name evidence="2" type="ORF">LCGC14_2721300</name>
</gene>
<proteinExistence type="predicted"/>
<keyword evidence="1" id="KW-1133">Transmembrane helix</keyword>
<feature type="transmembrane region" description="Helical" evidence="1">
    <location>
        <begin position="45"/>
        <end position="69"/>
    </location>
</feature>
<reference evidence="2" key="1">
    <citation type="journal article" date="2015" name="Nature">
        <title>Complex archaea that bridge the gap between prokaryotes and eukaryotes.</title>
        <authorList>
            <person name="Spang A."/>
            <person name="Saw J.H."/>
            <person name="Jorgensen S.L."/>
            <person name="Zaremba-Niedzwiedzka K."/>
            <person name="Martijn J."/>
            <person name="Lind A.E."/>
            <person name="van Eijk R."/>
            <person name="Schleper C."/>
            <person name="Guy L."/>
            <person name="Ettema T.J."/>
        </authorList>
    </citation>
    <scope>NUCLEOTIDE SEQUENCE</scope>
</reference>
<dbReference type="EMBL" id="LAZR01049022">
    <property type="protein sequence ID" value="KKK90612.1"/>
    <property type="molecule type" value="Genomic_DNA"/>
</dbReference>
<accession>A0A0F8Z9X6</accession>
<feature type="non-terminal residue" evidence="2">
    <location>
        <position position="79"/>
    </location>
</feature>
<keyword evidence="1" id="KW-0812">Transmembrane</keyword>
<evidence type="ECO:0000313" key="2">
    <source>
        <dbReference type="EMBL" id="KKK90612.1"/>
    </source>
</evidence>
<keyword evidence="1" id="KW-0472">Membrane</keyword>